<sequence>MTEPCLFPRPSTLDRDAFVSHYGDIYEHSPWIAELAWERGLDQAQDTPAGLAEVMGRILTEASAERQLEVIRAHPDLAGKAAKQGELTVDSTREQAGAGLDQCSEEEFERFHRYNEAYKARFGFPFVMAVKGSDRHKILAAFETRLAHTPDEERRTAIEQINRIARFRLDDRVAD</sequence>
<dbReference type="PANTHER" id="PTHR43466:SF1">
    <property type="entry name" value="2-OXO-4-HYDROXY-4-CARBOXY-5-UREIDOIMIDAZOLINE DECARBOXYLASE-RELATED"/>
    <property type="match status" value="1"/>
</dbReference>
<dbReference type="Pfam" id="PF09349">
    <property type="entry name" value="OHCU_decarbox"/>
    <property type="match status" value="1"/>
</dbReference>
<keyword evidence="4" id="KW-0659">Purine metabolism</keyword>
<evidence type="ECO:0000256" key="6">
    <source>
        <dbReference type="ARBA" id="ARBA00023239"/>
    </source>
</evidence>
<reference evidence="9" key="1">
    <citation type="journal article" date="2019" name="Int. J. Syst. Evol. Microbiol.">
        <title>The Global Catalogue of Microorganisms (GCM) 10K type strain sequencing project: providing services to taxonomists for standard genome sequencing and annotation.</title>
        <authorList>
            <consortium name="The Broad Institute Genomics Platform"/>
            <consortium name="The Broad Institute Genome Sequencing Center for Infectious Disease"/>
            <person name="Wu L."/>
            <person name="Ma J."/>
        </authorList>
    </citation>
    <scope>NUCLEOTIDE SEQUENCE [LARGE SCALE GENOMIC DNA]</scope>
    <source>
        <strain evidence="9">KCTC 12847</strain>
    </source>
</reference>
<keyword evidence="9" id="KW-1185">Reference proteome</keyword>
<comment type="caution">
    <text evidence="8">The sequence shown here is derived from an EMBL/GenBank/DDBJ whole genome shotgun (WGS) entry which is preliminary data.</text>
</comment>
<dbReference type="RefSeq" id="WP_019019221.1">
    <property type="nucleotide sequence ID" value="NZ_BMXD01000006.1"/>
</dbReference>
<dbReference type="InterPro" id="IPR018020">
    <property type="entry name" value="OHCU_decarboxylase"/>
</dbReference>
<evidence type="ECO:0000313" key="9">
    <source>
        <dbReference type="Proteomes" id="UP001595640"/>
    </source>
</evidence>
<name>A0ABV7LXF1_9GAMM</name>
<evidence type="ECO:0000256" key="3">
    <source>
        <dbReference type="ARBA" id="ARBA00012257"/>
    </source>
</evidence>
<evidence type="ECO:0000259" key="7">
    <source>
        <dbReference type="Pfam" id="PF09349"/>
    </source>
</evidence>
<evidence type="ECO:0000313" key="8">
    <source>
        <dbReference type="EMBL" id="MFC3290880.1"/>
    </source>
</evidence>
<dbReference type="InterPro" id="IPR036778">
    <property type="entry name" value="OHCU_decarboxylase_sf"/>
</dbReference>
<evidence type="ECO:0000256" key="1">
    <source>
        <dbReference type="ARBA" id="ARBA00001163"/>
    </source>
</evidence>
<protein>
    <recommendedName>
        <fullName evidence="3">2-oxo-4-hydroxy-4-carboxy-5-ureidoimidazoline decarboxylase</fullName>
        <ecNumber evidence="3">4.1.1.97</ecNumber>
    </recommendedName>
</protein>
<evidence type="ECO:0000256" key="4">
    <source>
        <dbReference type="ARBA" id="ARBA00022631"/>
    </source>
</evidence>
<accession>A0ABV7LXF1</accession>
<evidence type="ECO:0000256" key="5">
    <source>
        <dbReference type="ARBA" id="ARBA00022793"/>
    </source>
</evidence>
<evidence type="ECO:0000256" key="2">
    <source>
        <dbReference type="ARBA" id="ARBA00004754"/>
    </source>
</evidence>
<keyword evidence="6 8" id="KW-0456">Lyase</keyword>
<dbReference type="EMBL" id="JBHRUH010000004">
    <property type="protein sequence ID" value="MFC3290880.1"/>
    <property type="molecule type" value="Genomic_DNA"/>
</dbReference>
<feature type="domain" description="Oxo-4-hydroxy-4-carboxy-5-ureidoimidazoline decarboxylase" evidence="7">
    <location>
        <begin position="12"/>
        <end position="170"/>
    </location>
</feature>
<comment type="catalytic activity">
    <reaction evidence="1">
        <text>5-hydroxy-2-oxo-4-ureido-2,5-dihydro-1H-imidazole-5-carboxylate + H(+) = (S)-allantoin + CO2</text>
        <dbReference type="Rhea" id="RHEA:26301"/>
        <dbReference type="ChEBI" id="CHEBI:15378"/>
        <dbReference type="ChEBI" id="CHEBI:15678"/>
        <dbReference type="ChEBI" id="CHEBI:16526"/>
        <dbReference type="ChEBI" id="CHEBI:58639"/>
        <dbReference type="EC" id="4.1.1.97"/>
    </reaction>
</comment>
<dbReference type="PANTHER" id="PTHR43466">
    <property type="entry name" value="2-OXO-4-HYDROXY-4-CARBOXY-5-UREIDOIMIDAZOLINE DECARBOXYLASE-RELATED"/>
    <property type="match status" value="1"/>
</dbReference>
<keyword evidence="5" id="KW-0210">Decarboxylase</keyword>
<proteinExistence type="predicted"/>
<dbReference type="InterPro" id="IPR017580">
    <property type="entry name" value="OHCU_decarboxylase-1"/>
</dbReference>
<dbReference type="Proteomes" id="UP001595640">
    <property type="component" value="Unassembled WGS sequence"/>
</dbReference>
<dbReference type="NCBIfam" id="TIGR03164">
    <property type="entry name" value="UHCUDC"/>
    <property type="match status" value="1"/>
</dbReference>
<gene>
    <name evidence="8" type="primary">uraD</name>
    <name evidence="8" type="ORF">ACFOEI_02200</name>
</gene>
<dbReference type="EC" id="4.1.1.97" evidence="3"/>
<dbReference type="Gene3D" id="1.10.3330.10">
    <property type="entry name" value="Oxo-4-hydroxy-4-carboxy-5-ureidoimidazoline decarboxylase"/>
    <property type="match status" value="1"/>
</dbReference>
<comment type="pathway">
    <text evidence="2">Purine metabolism; urate degradation; (S)-allantoin from urate: step 3/3.</text>
</comment>
<dbReference type="GO" id="GO:0051997">
    <property type="term" value="F:2-oxo-4-hydroxy-4-carboxy-5-ureidoimidazoline decarboxylase activity"/>
    <property type="evidence" value="ECO:0007669"/>
    <property type="project" value="UniProtKB-EC"/>
</dbReference>
<dbReference type="SUPFAM" id="SSF158694">
    <property type="entry name" value="UraD-Like"/>
    <property type="match status" value="1"/>
</dbReference>
<organism evidence="8 9">
    <name type="scientific">Modicisalibacter luteus</name>
    <dbReference type="NCBI Taxonomy" id="453962"/>
    <lineage>
        <taxon>Bacteria</taxon>
        <taxon>Pseudomonadati</taxon>
        <taxon>Pseudomonadota</taxon>
        <taxon>Gammaproteobacteria</taxon>
        <taxon>Oceanospirillales</taxon>
        <taxon>Halomonadaceae</taxon>
        <taxon>Modicisalibacter</taxon>
    </lineage>
</organism>